<dbReference type="AlphaFoldDB" id="A0ABD0XNB7"/>
<protein>
    <submittedName>
        <fullName evidence="2">Uncharacterized protein</fullName>
    </submittedName>
</protein>
<proteinExistence type="predicted"/>
<dbReference type="EMBL" id="JAGEUA010000001">
    <property type="protein sequence ID" value="KAL1021837.1"/>
    <property type="molecule type" value="Genomic_DNA"/>
</dbReference>
<gene>
    <name evidence="2" type="ORF">UPYG_G00018680</name>
</gene>
<accession>A0ABD0XNB7</accession>
<feature type="compositionally biased region" description="Polar residues" evidence="1">
    <location>
        <begin position="1"/>
        <end position="12"/>
    </location>
</feature>
<keyword evidence="3" id="KW-1185">Reference proteome</keyword>
<evidence type="ECO:0000313" key="2">
    <source>
        <dbReference type="EMBL" id="KAL1021837.1"/>
    </source>
</evidence>
<evidence type="ECO:0000313" key="3">
    <source>
        <dbReference type="Proteomes" id="UP001557470"/>
    </source>
</evidence>
<evidence type="ECO:0000256" key="1">
    <source>
        <dbReference type="SAM" id="MobiDB-lite"/>
    </source>
</evidence>
<reference evidence="2 3" key="1">
    <citation type="submission" date="2024-06" db="EMBL/GenBank/DDBJ databases">
        <authorList>
            <person name="Pan Q."/>
            <person name="Wen M."/>
            <person name="Jouanno E."/>
            <person name="Zahm M."/>
            <person name="Klopp C."/>
            <person name="Cabau C."/>
            <person name="Louis A."/>
            <person name="Berthelot C."/>
            <person name="Parey E."/>
            <person name="Roest Crollius H."/>
            <person name="Montfort J."/>
            <person name="Robinson-Rechavi M."/>
            <person name="Bouchez O."/>
            <person name="Lampietro C."/>
            <person name="Lopez Roques C."/>
            <person name="Donnadieu C."/>
            <person name="Postlethwait J."/>
            <person name="Bobe J."/>
            <person name="Verreycken H."/>
            <person name="Guiguen Y."/>
        </authorList>
    </citation>
    <scope>NUCLEOTIDE SEQUENCE [LARGE SCALE GENOMIC DNA]</scope>
    <source>
        <strain evidence="2">Up_M1</strain>
        <tissue evidence="2">Testis</tissue>
    </source>
</reference>
<dbReference type="Proteomes" id="UP001557470">
    <property type="component" value="Unassembled WGS sequence"/>
</dbReference>
<name>A0ABD0XNB7_UMBPY</name>
<sequence length="71" mass="8058">MWPTVMSLQTEPFKSGPLDIQTVGTPQRRRSRARTGWRVRGTKTQIQGVVPSKAGCRNKLRPTDNLYVHPL</sequence>
<feature type="compositionally biased region" description="Basic residues" evidence="1">
    <location>
        <begin position="27"/>
        <end position="38"/>
    </location>
</feature>
<comment type="caution">
    <text evidence="2">The sequence shown here is derived from an EMBL/GenBank/DDBJ whole genome shotgun (WGS) entry which is preliminary data.</text>
</comment>
<feature type="region of interest" description="Disordered" evidence="1">
    <location>
        <begin position="1"/>
        <end position="38"/>
    </location>
</feature>
<organism evidence="2 3">
    <name type="scientific">Umbra pygmaea</name>
    <name type="common">Eastern mudminnow</name>
    <dbReference type="NCBI Taxonomy" id="75934"/>
    <lineage>
        <taxon>Eukaryota</taxon>
        <taxon>Metazoa</taxon>
        <taxon>Chordata</taxon>
        <taxon>Craniata</taxon>
        <taxon>Vertebrata</taxon>
        <taxon>Euteleostomi</taxon>
        <taxon>Actinopterygii</taxon>
        <taxon>Neopterygii</taxon>
        <taxon>Teleostei</taxon>
        <taxon>Protacanthopterygii</taxon>
        <taxon>Esociformes</taxon>
        <taxon>Umbridae</taxon>
        <taxon>Umbra</taxon>
    </lineage>
</organism>